<name>A0A4R5KSA4_9BACL</name>
<dbReference type="AlphaFoldDB" id="A0A4R5KSA4"/>
<dbReference type="EMBL" id="SMRT01000003">
    <property type="protein sequence ID" value="TDF98733.1"/>
    <property type="molecule type" value="Genomic_DNA"/>
</dbReference>
<dbReference type="GO" id="GO:0016616">
    <property type="term" value="F:oxidoreductase activity, acting on the CH-OH group of donors, NAD or NADP as acceptor"/>
    <property type="evidence" value="ECO:0007669"/>
    <property type="project" value="InterPro"/>
</dbReference>
<accession>A0A4R5KSA4</accession>
<dbReference type="InterPro" id="IPR006140">
    <property type="entry name" value="D-isomer_DH_NAD-bd"/>
</dbReference>
<evidence type="ECO:0000259" key="6">
    <source>
        <dbReference type="Pfam" id="PF02826"/>
    </source>
</evidence>
<reference evidence="7 8" key="1">
    <citation type="submission" date="2019-03" db="EMBL/GenBank/DDBJ databases">
        <title>This is whole genome sequence of Paenibacillus sp MS74 strain.</title>
        <authorList>
            <person name="Trinh H.N."/>
        </authorList>
    </citation>
    <scope>NUCLEOTIDE SEQUENCE [LARGE SCALE GENOMIC DNA]</scope>
    <source>
        <strain evidence="7 8">MS74</strain>
    </source>
</reference>
<dbReference type="Pfam" id="PF00389">
    <property type="entry name" value="2-Hacid_dh"/>
    <property type="match status" value="1"/>
</dbReference>
<keyword evidence="8" id="KW-1185">Reference proteome</keyword>
<dbReference type="GO" id="GO:0051287">
    <property type="term" value="F:NAD binding"/>
    <property type="evidence" value="ECO:0007669"/>
    <property type="project" value="InterPro"/>
</dbReference>
<feature type="domain" description="D-isomer specific 2-hydroxyacid dehydrogenase catalytic" evidence="5">
    <location>
        <begin position="13"/>
        <end position="311"/>
    </location>
</feature>
<dbReference type="Proteomes" id="UP000295636">
    <property type="component" value="Unassembled WGS sequence"/>
</dbReference>
<dbReference type="OrthoDB" id="9805416at2"/>
<evidence type="ECO:0000256" key="3">
    <source>
        <dbReference type="ARBA" id="ARBA00023027"/>
    </source>
</evidence>
<feature type="domain" description="D-isomer specific 2-hydroxyacid dehydrogenase NAD-binding" evidence="6">
    <location>
        <begin position="105"/>
        <end position="278"/>
    </location>
</feature>
<evidence type="ECO:0000313" key="8">
    <source>
        <dbReference type="Proteomes" id="UP000295636"/>
    </source>
</evidence>
<proteinExistence type="inferred from homology"/>
<keyword evidence="2 4" id="KW-0560">Oxidoreductase</keyword>
<evidence type="ECO:0000313" key="7">
    <source>
        <dbReference type="EMBL" id="TDF98733.1"/>
    </source>
</evidence>
<comment type="similarity">
    <text evidence="1 4">Belongs to the D-isomer specific 2-hydroxyacid dehydrogenase family.</text>
</comment>
<dbReference type="Gene3D" id="3.40.50.720">
    <property type="entry name" value="NAD(P)-binding Rossmann-like Domain"/>
    <property type="match status" value="2"/>
</dbReference>
<evidence type="ECO:0000256" key="1">
    <source>
        <dbReference type="ARBA" id="ARBA00005854"/>
    </source>
</evidence>
<dbReference type="Pfam" id="PF02826">
    <property type="entry name" value="2-Hacid_dh_C"/>
    <property type="match status" value="1"/>
</dbReference>
<evidence type="ECO:0000256" key="4">
    <source>
        <dbReference type="RuleBase" id="RU003719"/>
    </source>
</evidence>
<protein>
    <submittedName>
        <fullName evidence="7">D-2-hydroxyacid dehydrogenase</fullName>
    </submittedName>
</protein>
<keyword evidence="3" id="KW-0520">NAD</keyword>
<evidence type="ECO:0000256" key="2">
    <source>
        <dbReference type="ARBA" id="ARBA00023002"/>
    </source>
</evidence>
<dbReference type="SUPFAM" id="SSF51735">
    <property type="entry name" value="NAD(P)-binding Rossmann-fold domains"/>
    <property type="match status" value="1"/>
</dbReference>
<dbReference type="InterPro" id="IPR036291">
    <property type="entry name" value="NAD(P)-bd_dom_sf"/>
</dbReference>
<gene>
    <name evidence="7" type="ORF">E1757_09385</name>
</gene>
<dbReference type="PANTHER" id="PTHR43333">
    <property type="entry name" value="2-HACID_DH_C DOMAIN-CONTAINING PROTEIN"/>
    <property type="match status" value="1"/>
</dbReference>
<dbReference type="RefSeq" id="WP_133227069.1">
    <property type="nucleotide sequence ID" value="NZ_SMRT01000003.1"/>
</dbReference>
<dbReference type="InterPro" id="IPR006139">
    <property type="entry name" value="D-isomer_2_OHA_DH_cat_dom"/>
</dbReference>
<comment type="caution">
    <text evidence="7">The sequence shown here is derived from an EMBL/GenBank/DDBJ whole genome shotgun (WGS) entry which is preliminary data.</text>
</comment>
<sequence>MKAVLCYAGDFNLEESHVERLRRQLPEVTFVCKPRPELAPDDLQDAAVFIGWPTDEELAAMPSLRWVQLPSAGADSIVNRQLLRDDVIVTNSSGVFGVPGAEHALALMLAFTRQLHVHFRQQSERIWKRNPYCLEIQDSTVTVIGLGDIGTEVARKAKGLGAYVIGVKRSATDCPAFVDELCLTADLDSALAKSDFIVSALPLTEETKGLISAERIGKMKKGAVFVNVGRGPTVDETALIDALQNGRLEGAGLDVTEIEPLPETSPLWTMPNVLITSHAVGVTPKKAQRRTELYLENFARFLRGEPLVNTVIRTRGY</sequence>
<organism evidence="7 8">
    <name type="scientific">Paenibacillus piri</name>
    <dbReference type="NCBI Taxonomy" id="2547395"/>
    <lineage>
        <taxon>Bacteria</taxon>
        <taxon>Bacillati</taxon>
        <taxon>Bacillota</taxon>
        <taxon>Bacilli</taxon>
        <taxon>Bacillales</taxon>
        <taxon>Paenibacillaceae</taxon>
        <taxon>Paenibacillus</taxon>
    </lineage>
</organism>
<evidence type="ECO:0000259" key="5">
    <source>
        <dbReference type="Pfam" id="PF00389"/>
    </source>
</evidence>
<dbReference type="PANTHER" id="PTHR43333:SF1">
    <property type="entry name" value="D-ISOMER SPECIFIC 2-HYDROXYACID DEHYDROGENASE NAD-BINDING DOMAIN-CONTAINING PROTEIN"/>
    <property type="match status" value="1"/>
</dbReference>
<dbReference type="CDD" id="cd05300">
    <property type="entry name" value="2-Hacid_dh_1"/>
    <property type="match status" value="1"/>
</dbReference>
<dbReference type="SUPFAM" id="SSF52283">
    <property type="entry name" value="Formate/glycerate dehydrogenase catalytic domain-like"/>
    <property type="match status" value="1"/>
</dbReference>